<protein>
    <submittedName>
        <fullName evidence="2">Uncharacterized protein</fullName>
    </submittedName>
</protein>
<dbReference type="Proteomes" id="UP000299102">
    <property type="component" value="Unassembled WGS sequence"/>
</dbReference>
<evidence type="ECO:0000256" key="1">
    <source>
        <dbReference type="SAM" id="MobiDB-lite"/>
    </source>
</evidence>
<evidence type="ECO:0000313" key="3">
    <source>
        <dbReference type="Proteomes" id="UP000299102"/>
    </source>
</evidence>
<feature type="region of interest" description="Disordered" evidence="1">
    <location>
        <begin position="1"/>
        <end position="51"/>
    </location>
</feature>
<proteinExistence type="predicted"/>
<sequence>MPFNYIRRPRQEFPPETRSESFLSRTPEERTKPSPPPAAERLPTGSRAHPGYSAFRRTYFMMCSRRSCTGDFGSLMAVTRVARSHPAAFRAMSRPPCQPTKFQIRLRTGCIHFVCFRSSPEFEARTVNAG</sequence>
<dbReference type="AlphaFoldDB" id="A0A4C1V5L1"/>
<accession>A0A4C1V5L1</accession>
<evidence type="ECO:0000313" key="2">
    <source>
        <dbReference type="EMBL" id="GBP33515.1"/>
    </source>
</evidence>
<feature type="compositionally biased region" description="Basic and acidic residues" evidence="1">
    <location>
        <begin position="9"/>
        <end position="19"/>
    </location>
</feature>
<name>A0A4C1V5L1_EUMVA</name>
<gene>
    <name evidence="2" type="ORF">EVAR_28670_1</name>
</gene>
<reference evidence="2 3" key="1">
    <citation type="journal article" date="2019" name="Commun. Biol.">
        <title>The bagworm genome reveals a unique fibroin gene that provides high tensile strength.</title>
        <authorList>
            <person name="Kono N."/>
            <person name="Nakamura H."/>
            <person name="Ohtoshi R."/>
            <person name="Tomita M."/>
            <person name="Numata K."/>
            <person name="Arakawa K."/>
        </authorList>
    </citation>
    <scope>NUCLEOTIDE SEQUENCE [LARGE SCALE GENOMIC DNA]</scope>
</reference>
<keyword evidence="3" id="KW-1185">Reference proteome</keyword>
<comment type="caution">
    <text evidence="2">The sequence shown here is derived from an EMBL/GenBank/DDBJ whole genome shotgun (WGS) entry which is preliminary data.</text>
</comment>
<dbReference type="EMBL" id="BGZK01000275">
    <property type="protein sequence ID" value="GBP33515.1"/>
    <property type="molecule type" value="Genomic_DNA"/>
</dbReference>
<organism evidence="2 3">
    <name type="scientific">Eumeta variegata</name>
    <name type="common">Bagworm moth</name>
    <name type="synonym">Eumeta japonica</name>
    <dbReference type="NCBI Taxonomy" id="151549"/>
    <lineage>
        <taxon>Eukaryota</taxon>
        <taxon>Metazoa</taxon>
        <taxon>Ecdysozoa</taxon>
        <taxon>Arthropoda</taxon>
        <taxon>Hexapoda</taxon>
        <taxon>Insecta</taxon>
        <taxon>Pterygota</taxon>
        <taxon>Neoptera</taxon>
        <taxon>Endopterygota</taxon>
        <taxon>Lepidoptera</taxon>
        <taxon>Glossata</taxon>
        <taxon>Ditrysia</taxon>
        <taxon>Tineoidea</taxon>
        <taxon>Psychidae</taxon>
        <taxon>Oiketicinae</taxon>
        <taxon>Eumeta</taxon>
    </lineage>
</organism>